<dbReference type="Gene3D" id="6.10.250.3130">
    <property type="match status" value="1"/>
</dbReference>
<comment type="function">
    <text evidence="4 6">One of the primary rRNA binding proteins, it binds directly to 16S rRNA where it helps nucleate assembly of the platform of the 30S subunit by binding and bridging several RNA helices of the 16S rRNA.</text>
</comment>
<gene>
    <name evidence="4" type="primary">rpsO</name>
    <name evidence="4" type="synonym">rps15</name>
    <name evidence="7" type="ORF">TE42_03070</name>
</gene>
<comment type="subunit">
    <text evidence="3 4">Part of the 30S ribosomal subunit. Forms a bridge to the 50S subunit in the 70S ribosome, contacting the 23S rRNA.</text>
</comment>
<keyword evidence="1 4" id="KW-0689">Ribosomal protein</keyword>
<dbReference type="GO" id="GO:0006412">
    <property type="term" value="P:translation"/>
    <property type="evidence" value="ECO:0007669"/>
    <property type="project" value="UniProtKB-UniRule"/>
</dbReference>
<evidence type="ECO:0000256" key="2">
    <source>
        <dbReference type="ARBA" id="ARBA00023274"/>
    </source>
</evidence>
<dbReference type="PANTHER" id="PTHR23321:SF26">
    <property type="entry name" value="SMALL RIBOSOMAL SUBUNIT PROTEIN US15M"/>
    <property type="match status" value="1"/>
</dbReference>
<dbReference type="CDD" id="cd00677">
    <property type="entry name" value="S15_NS1_EPRS_RNA-bind"/>
    <property type="match status" value="1"/>
</dbReference>
<accession>A0A0G2HM32</accession>
<dbReference type="GO" id="GO:0022627">
    <property type="term" value="C:cytosolic small ribosomal subunit"/>
    <property type="evidence" value="ECO:0007669"/>
    <property type="project" value="TreeGrafter"/>
</dbReference>
<dbReference type="HAMAP" id="MF_01343_B">
    <property type="entry name" value="Ribosomal_uS15_B"/>
    <property type="match status" value="1"/>
</dbReference>
<dbReference type="PANTHER" id="PTHR23321">
    <property type="entry name" value="RIBOSOMAL PROTEIN S15, BACTERIAL AND ORGANELLAR"/>
    <property type="match status" value="1"/>
</dbReference>
<comment type="similarity">
    <text evidence="4 5">Belongs to the universal ribosomal protein uS15 family.</text>
</comment>
<dbReference type="AlphaFoldDB" id="A0A0G2HM32"/>
<keyword evidence="2 4" id="KW-0687">Ribonucleoprotein</keyword>
<dbReference type="SUPFAM" id="SSF47060">
    <property type="entry name" value="S15/NS1 RNA-binding domain"/>
    <property type="match status" value="1"/>
</dbReference>
<dbReference type="PATRIC" id="fig|1604020.3.peg.2324"/>
<comment type="function">
    <text evidence="4">Forms an intersubunit bridge (bridge B4) with the 23S rRNA of the 50S subunit in the ribosome.</text>
</comment>
<evidence type="ECO:0000313" key="8">
    <source>
        <dbReference type="Proteomes" id="UP000035067"/>
    </source>
</evidence>
<dbReference type="EMBL" id="JXQG01000011">
    <property type="protein sequence ID" value="KKZ12801.1"/>
    <property type="molecule type" value="Genomic_DNA"/>
</dbReference>
<evidence type="ECO:0000256" key="5">
    <source>
        <dbReference type="RuleBase" id="RU003919"/>
    </source>
</evidence>
<evidence type="ECO:0000313" key="7">
    <source>
        <dbReference type="EMBL" id="KKZ12801.1"/>
    </source>
</evidence>
<name>A0A0G2HM32_9SYNE</name>
<dbReference type="Proteomes" id="UP000035067">
    <property type="component" value="Unassembled WGS sequence"/>
</dbReference>
<evidence type="ECO:0000256" key="4">
    <source>
        <dbReference type="HAMAP-Rule" id="MF_01343"/>
    </source>
</evidence>
<dbReference type="PROSITE" id="PS00362">
    <property type="entry name" value="RIBOSOMAL_S15"/>
    <property type="match status" value="1"/>
</dbReference>
<evidence type="ECO:0000256" key="6">
    <source>
        <dbReference type="RuleBase" id="RU004524"/>
    </source>
</evidence>
<keyword evidence="4 6" id="KW-0699">rRNA-binding</keyword>
<organism evidence="7 8">
    <name type="scientific">Candidatus Synechococcus spongiarum SP3</name>
    <dbReference type="NCBI Taxonomy" id="1604020"/>
    <lineage>
        <taxon>Bacteria</taxon>
        <taxon>Bacillati</taxon>
        <taxon>Cyanobacteriota</taxon>
        <taxon>Cyanophyceae</taxon>
        <taxon>Synechococcales</taxon>
        <taxon>Synechococcaceae</taxon>
        <taxon>Synechococcus</taxon>
    </lineage>
</organism>
<dbReference type="InterPro" id="IPR000589">
    <property type="entry name" value="Ribosomal_uS15"/>
</dbReference>
<dbReference type="NCBIfam" id="TIGR00952">
    <property type="entry name" value="S15_bact"/>
    <property type="match status" value="1"/>
</dbReference>
<reference evidence="7 8" key="1">
    <citation type="submission" date="2015-01" db="EMBL/GenBank/DDBJ databases">
        <title>Lifestyle Evolution in Cyanobacterial Symbionts of Sponges.</title>
        <authorList>
            <person name="Burgsdorf I."/>
            <person name="Slaby B.M."/>
            <person name="Handley K.M."/>
            <person name="Haber M."/>
            <person name="Blom J."/>
            <person name="Marshall C.W."/>
            <person name="Gilbert J.A."/>
            <person name="Hentschel U."/>
            <person name="Steindler L."/>
        </authorList>
    </citation>
    <scope>NUCLEOTIDE SEQUENCE [LARGE SCALE GENOMIC DNA]</scope>
    <source>
        <strain evidence="7">SP3</strain>
    </source>
</reference>
<dbReference type="InterPro" id="IPR005290">
    <property type="entry name" value="Ribosomal_uS15_bac-type"/>
</dbReference>
<dbReference type="InterPro" id="IPR009068">
    <property type="entry name" value="uS15_NS1_RNA-bd_sf"/>
</dbReference>
<dbReference type="Gene3D" id="1.10.287.10">
    <property type="entry name" value="S15/NS1, RNA-binding"/>
    <property type="match status" value="1"/>
</dbReference>
<sequence>MALTVATKQALINDYQVHGTDTGSAPVQVAMLSERISQLSRHLQRNNQDYASRQGLLKMIGRRKRLLSYIRQQDEGAYRELIKRLKLRG</sequence>
<evidence type="ECO:0000256" key="3">
    <source>
        <dbReference type="ARBA" id="ARBA00064542"/>
    </source>
</evidence>
<proteinExistence type="inferred from homology"/>
<dbReference type="GO" id="GO:0003735">
    <property type="term" value="F:structural constituent of ribosome"/>
    <property type="evidence" value="ECO:0007669"/>
    <property type="project" value="InterPro"/>
</dbReference>
<protein>
    <recommendedName>
        <fullName evidence="4">Small ribosomal subunit protein uS15</fullName>
    </recommendedName>
</protein>
<dbReference type="SMART" id="SM01387">
    <property type="entry name" value="Ribosomal_S15"/>
    <property type="match status" value="1"/>
</dbReference>
<evidence type="ECO:0000256" key="1">
    <source>
        <dbReference type="ARBA" id="ARBA00022980"/>
    </source>
</evidence>
<keyword evidence="4 6" id="KW-0694">RNA-binding</keyword>
<dbReference type="FunFam" id="1.10.287.10:FF:000002">
    <property type="entry name" value="30S ribosomal protein S15"/>
    <property type="match status" value="1"/>
</dbReference>
<dbReference type="GO" id="GO:0019843">
    <property type="term" value="F:rRNA binding"/>
    <property type="evidence" value="ECO:0007669"/>
    <property type="project" value="UniProtKB-UniRule"/>
</dbReference>
<comment type="caution">
    <text evidence="7">The sequence shown here is derived from an EMBL/GenBank/DDBJ whole genome shotgun (WGS) entry which is preliminary data.</text>
</comment>
<dbReference type="Pfam" id="PF00312">
    <property type="entry name" value="Ribosomal_S15"/>
    <property type="match status" value="1"/>
</dbReference>